<sequence length="187" mass="20627">MRILETERLILRPWEPADAAFVLDLYSRWEVQRFIGNHPRIMTSMAEARERIATWRAMDHPVHGVWAVQPKTAGPDDHQAAAPPVGTLLLKSIPASGAELPLQPSGDTEIGWHFHPDHWGNGYATEAARTVLNYAFASGLPEVVAVTHPANAASQQVCRRIGLAHRGQTGKYYNALCELFGSTNPFA</sequence>
<dbReference type="InterPro" id="IPR016181">
    <property type="entry name" value="Acyl_CoA_acyltransferase"/>
</dbReference>
<keyword evidence="3" id="KW-1185">Reference proteome</keyword>
<dbReference type="Proteomes" id="UP001226389">
    <property type="component" value="Unassembled WGS sequence"/>
</dbReference>
<evidence type="ECO:0000313" key="3">
    <source>
        <dbReference type="Proteomes" id="UP001226389"/>
    </source>
</evidence>
<organism evidence="2 3">
    <name type="scientific">Pseudarthrobacter defluvii</name>
    <dbReference type="NCBI Taxonomy" id="410837"/>
    <lineage>
        <taxon>Bacteria</taxon>
        <taxon>Bacillati</taxon>
        <taxon>Actinomycetota</taxon>
        <taxon>Actinomycetes</taxon>
        <taxon>Micrococcales</taxon>
        <taxon>Micrococcaceae</taxon>
        <taxon>Pseudarthrobacter</taxon>
    </lineage>
</organism>
<dbReference type="RefSeq" id="WP_307491623.1">
    <property type="nucleotide sequence ID" value="NZ_JAUSSY010000010.1"/>
</dbReference>
<evidence type="ECO:0000259" key="1">
    <source>
        <dbReference type="PROSITE" id="PS51186"/>
    </source>
</evidence>
<dbReference type="Gene3D" id="3.40.630.30">
    <property type="match status" value="1"/>
</dbReference>
<dbReference type="PANTHER" id="PTHR43792:SF1">
    <property type="entry name" value="N-ACETYLTRANSFERASE DOMAIN-CONTAINING PROTEIN"/>
    <property type="match status" value="1"/>
</dbReference>
<accession>A0ABT9UJM7</accession>
<dbReference type="Pfam" id="PF13302">
    <property type="entry name" value="Acetyltransf_3"/>
    <property type="match status" value="1"/>
</dbReference>
<dbReference type="EMBL" id="JAUSSY010000010">
    <property type="protein sequence ID" value="MDQ0119825.1"/>
    <property type="molecule type" value="Genomic_DNA"/>
</dbReference>
<dbReference type="InterPro" id="IPR051531">
    <property type="entry name" value="N-acetyltransferase"/>
</dbReference>
<proteinExistence type="predicted"/>
<dbReference type="SUPFAM" id="SSF55729">
    <property type="entry name" value="Acyl-CoA N-acyltransferases (Nat)"/>
    <property type="match status" value="1"/>
</dbReference>
<evidence type="ECO:0000313" key="2">
    <source>
        <dbReference type="EMBL" id="MDQ0119825.1"/>
    </source>
</evidence>
<dbReference type="PANTHER" id="PTHR43792">
    <property type="entry name" value="GNAT FAMILY, PUTATIVE (AFU_ORTHOLOGUE AFUA_3G00765)-RELATED-RELATED"/>
    <property type="match status" value="1"/>
</dbReference>
<dbReference type="InterPro" id="IPR000182">
    <property type="entry name" value="GNAT_dom"/>
</dbReference>
<dbReference type="PROSITE" id="PS51186">
    <property type="entry name" value="GNAT"/>
    <property type="match status" value="1"/>
</dbReference>
<protein>
    <submittedName>
        <fullName evidence="2">RimJ/RimL family protein N-acetyltransferase</fullName>
    </submittedName>
</protein>
<name>A0ABT9UJM7_9MICC</name>
<feature type="domain" description="N-acetyltransferase" evidence="1">
    <location>
        <begin position="9"/>
        <end position="187"/>
    </location>
</feature>
<comment type="caution">
    <text evidence="2">The sequence shown here is derived from an EMBL/GenBank/DDBJ whole genome shotgun (WGS) entry which is preliminary data.</text>
</comment>
<gene>
    <name evidence="2" type="ORF">J2T22_003020</name>
</gene>
<reference evidence="2 3" key="1">
    <citation type="submission" date="2023-07" db="EMBL/GenBank/DDBJ databases">
        <title>Sorghum-associated microbial communities from plants grown in Nebraska, USA.</title>
        <authorList>
            <person name="Schachtman D."/>
        </authorList>
    </citation>
    <scope>NUCLEOTIDE SEQUENCE [LARGE SCALE GENOMIC DNA]</scope>
    <source>
        <strain evidence="2 3">DS994</strain>
    </source>
</reference>